<feature type="region of interest" description="Disordered" evidence="5">
    <location>
        <begin position="304"/>
        <end position="396"/>
    </location>
</feature>
<feature type="compositionally biased region" description="Low complexity" evidence="5">
    <location>
        <begin position="304"/>
        <end position="314"/>
    </location>
</feature>
<feature type="transmembrane region" description="Helical" evidence="6">
    <location>
        <begin position="24"/>
        <end position="46"/>
    </location>
</feature>
<sequence length="496" mass="54720">MDLLPDVNEAMDQAMNEMKFETEFPLSSFISLVGFFLVLSVEQVVLSHRESRSTNQTARVQNIAQLSDQAVESKWRALLRRSARLPSSQAPVDRDGPARLSLPGGTFRSVFRPTRGNSLMSRRGLIEDEATSQTTTPPAQTQDRQRPFFPPSPEPVSPQANGSLDRNPSQAYNPFRQSDATGYISPANFSDDRQHTFSFFHDHPTYDDDHHQHLHHLHHDPEHYHHHRHHHHQHGHNANPEVANSPVFRVVLLLVAMSLHAVFEGLAVGLQDSVQHTITLFSALALHKLIMAIGIGVNLATVHSHPGHSSTGPHANSETRRHSHIAEFESRPSELGLPSGGERHSSEAPLLDQPRGDDETGEAKSSHNVFPSWPGPHGDRSVGPSQSTSRGSAKKRSLHDLRMKGLACLVFASASPIGVLVGWGLMQQHQSPGLLLSTAVLQGLACGTFFYVVFCELLPGEFHGGAGSIHHDRLPKLSFLMFGFLLIAVYLYFQPG</sequence>
<feature type="compositionally biased region" description="Basic and acidic residues" evidence="5">
    <location>
        <begin position="317"/>
        <end position="332"/>
    </location>
</feature>
<evidence type="ECO:0000256" key="1">
    <source>
        <dbReference type="ARBA" id="ARBA00004141"/>
    </source>
</evidence>
<keyword evidence="8" id="KW-1185">Reference proteome</keyword>
<proteinExistence type="predicted"/>
<comment type="caution">
    <text evidence="7">The sequence shown here is derived from an EMBL/GenBank/DDBJ whole genome shotgun (WGS) entry which is preliminary data.</text>
</comment>
<dbReference type="EMBL" id="CAAALY010002393">
    <property type="protein sequence ID" value="VEL07750.1"/>
    <property type="molecule type" value="Genomic_DNA"/>
</dbReference>
<feature type="transmembrane region" description="Helical" evidence="6">
    <location>
        <begin position="247"/>
        <end position="268"/>
    </location>
</feature>
<comment type="subcellular location">
    <subcellularLocation>
        <location evidence="1">Membrane</location>
        <topology evidence="1">Multi-pass membrane protein</topology>
    </subcellularLocation>
</comment>
<dbReference type="InterPro" id="IPR003689">
    <property type="entry name" value="ZIP"/>
</dbReference>
<dbReference type="GO" id="GO:0005886">
    <property type="term" value="C:plasma membrane"/>
    <property type="evidence" value="ECO:0007669"/>
    <property type="project" value="TreeGrafter"/>
</dbReference>
<dbReference type="AlphaFoldDB" id="A0A3S4ZZ15"/>
<dbReference type="PANTHER" id="PTHR11040:SF140">
    <property type="entry name" value="ZRT (ZRT), IRT- (IRT-) LIKE PROTEIN TRANSPORTER"/>
    <property type="match status" value="1"/>
</dbReference>
<evidence type="ECO:0000256" key="3">
    <source>
        <dbReference type="ARBA" id="ARBA00022989"/>
    </source>
</evidence>
<feature type="compositionally biased region" description="Low complexity" evidence="5">
    <location>
        <begin position="131"/>
        <end position="142"/>
    </location>
</feature>
<feature type="transmembrane region" description="Helical" evidence="6">
    <location>
        <begin position="280"/>
        <end position="300"/>
    </location>
</feature>
<evidence type="ECO:0000256" key="6">
    <source>
        <dbReference type="SAM" id="Phobius"/>
    </source>
</evidence>
<evidence type="ECO:0000256" key="2">
    <source>
        <dbReference type="ARBA" id="ARBA00022692"/>
    </source>
</evidence>
<feature type="compositionally biased region" description="Polar residues" evidence="5">
    <location>
        <begin position="159"/>
        <end position="180"/>
    </location>
</feature>
<dbReference type="Pfam" id="PF02535">
    <property type="entry name" value="Zip"/>
    <property type="match status" value="2"/>
</dbReference>
<feature type="transmembrane region" description="Helical" evidence="6">
    <location>
        <begin position="405"/>
        <end position="426"/>
    </location>
</feature>
<feature type="compositionally biased region" description="Basic residues" evidence="5">
    <location>
        <begin position="221"/>
        <end position="235"/>
    </location>
</feature>
<feature type="compositionally biased region" description="Basic and acidic residues" evidence="5">
    <location>
        <begin position="354"/>
        <end position="365"/>
    </location>
</feature>
<organism evidence="7 8">
    <name type="scientific">Protopolystoma xenopodis</name>
    <dbReference type="NCBI Taxonomy" id="117903"/>
    <lineage>
        <taxon>Eukaryota</taxon>
        <taxon>Metazoa</taxon>
        <taxon>Spiralia</taxon>
        <taxon>Lophotrochozoa</taxon>
        <taxon>Platyhelminthes</taxon>
        <taxon>Monogenea</taxon>
        <taxon>Polyopisthocotylea</taxon>
        <taxon>Polystomatidea</taxon>
        <taxon>Polystomatidae</taxon>
        <taxon>Protopolystoma</taxon>
    </lineage>
</organism>
<reference evidence="7" key="1">
    <citation type="submission" date="2018-11" db="EMBL/GenBank/DDBJ databases">
        <authorList>
            <consortium name="Pathogen Informatics"/>
        </authorList>
    </citation>
    <scope>NUCLEOTIDE SEQUENCE</scope>
</reference>
<keyword evidence="3 6" id="KW-1133">Transmembrane helix</keyword>
<feature type="transmembrane region" description="Helical" evidence="6">
    <location>
        <begin position="432"/>
        <end position="454"/>
    </location>
</feature>
<keyword evidence="2 6" id="KW-0812">Transmembrane</keyword>
<protein>
    <recommendedName>
        <fullName evidence="9">Zinc/iron permease</fullName>
    </recommendedName>
</protein>
<dbReference type="PANTHER" id="PTHR11040">
    <property type="entry name" value="ZINC/IRON TRANSPORTER"/>
    <property type="match status" value="1"/>
</dbReference>
<keyword evidence="4 6" id="KW-0472">Membrane</keyword>
<evidence type="ECO:0000313" key="8">
    <source>
        <dbReference type="Proteomes" id="UP000784294"/>
    </source>
</evidence>
<accession>A0A3S4ZZ15</accession>
<dbReference type="Proteomes" id="UP000784294">
    <property type="component" value="Unassembled WGS sequence"/>
</dbReference>
<evidence type="ECO:0000256" key="5">
    <source>
        <dbReference type="SAM" id="MobiDB-lite"/>
    </source>
</evidence>
<feature type="transmembrane region" description="Helical" evidence="6">
    <location>
        <begin position="474"/>
        <end position="493"/>
    </location>
</feature>
<dbReference type="OrthoDB" id="448280at2759"/>
<name>A0A3S4ZZ15_9PLAT</name>
<gene>
    <name evidence="7" type="ORF">PXEA_LOCUS1190</name>
</gene>
<feature type="region of interest" description="Disordered" evidence="5">
    <location>
        <begin position="84"/>
        <end position="187"/>
    </location>
</feature>
<evidence type="ECO:0000313" key="7">
    <source>
        <dbReference type="EMBL" id="VEL07750.1"/>
    </source>
</evidence>
<evidence type="ECO:0008006" key="9">
    <source>
        <dbReference type="Google" id="ProtNLM"/>
    </source>
</evidence>
<dbReference type="GO" id="GO:0005385">
    <property type="term" value="F:zinc ion transmembrane transporter activity"/>
    <property type="evidence" value="ECO:0007669"/>
    <property type="project" value="TreeGrafter"/>
</dbReference>
<feature type="region of interest" description="Disordered" evidence="5">
    <location>
        <begin position="221"/>
        <end position="241"/>
    </location>
</feature>
<evidence type="ECO:0000256" key="4">
    <source>
        <dbReference type="ARBA" id="ARBA00023136"/>
    </source>
</evidence>